<dbReference type="GO" id="GO:0006520">
    <property type="term" value="P:amino acid metabolic process"/>
    <property type="evidence" value="ECO:0007669"/>
    <property type="project" value="TreeGrafter"/>
</dbReference>
<dbReference type="PANTHER" id="PTHR43795:SF39">
    <property type="entry name" value="AMINOTRANSFERASE CLASS I_CLASSII DOMAIN-CONTAINING PROTEIN"/>
    <property type="match status" value="1"/>
</dbReference>
<dbReference type="InterPro" id="IPR004839">
    <property type="entry name" value="Aminotransferase_I/II_large"/>
</dbReference>
<protein>
    <submittedName>
        <fullName evidence="3">1-aminocyclopropane-1-carboxylate synthase-like protein 1</fullName>
    </submittedName>
</protein>
<comment type="caution">
    <text evidence="3">The sequence shown here is derived from an EMBL/GenBank/DDBJ whole genome shotgun (WGS) entry which is preliminary data.</text>
</comment>
<sequence>MGAQLYAMMGLSPRATRLKLPVPPHAALATLPSYHPIERPDGLIHLSIAENRLSLPLVAHALEQLPSPPQSVFSPDPSLPHPIPELAAQLSKLFSTHVSRFPTEPEGFSIYSGATTVLDVLAFALCEADDGVIATGPGYSGITRDVYAMASVHPIIAHCNDEDPVISIEALEAALASTTRRVPLVIVLSPDNPTGRLLSPQKISQLVEWAARKEVHIAFDEAYALSVHDPNATFSSVIDVLEGKLPPHVHIVWTMSKDFCLSGLRVGVLYTENEQLRKCGAVLSSASPVSLVTQWSVAQVLSQDKWLRSYLKENPLRLRRAYGQVATFLNGLNIPFCEAQAGFFVWIDMRKWIPAPTLEGELQLWKDLNAAGVVLTPGSQCYGEMFGFFRMCFAAVDEETLNLAFTRMARVLKTGAC</sequence>
<dbReference type="InterPro" id="IPR015424">
    <property type="entry name" value="PyrdxlP-dep_Trfase"/>
</dbReference>
<dbReference type="EMBL" id="NBIV01000114">
    <property type="protein sequence ID" value="PXF43704.1"/>
    <property type="molecule type" value="Genomic_DNA"/>
</dbReference>
<dbReference type="SUPFAM" id="SSF53383">
    <property type="entry name" value="PLP-dependent transferases"/>
    <property type="match status" value="1"/>
</dbReference>
<dbReference type="InterPro" id="IPR015421">
    <property type="entry name" value="PyrdxlP-dep_Trfase_major"/>
</dbReference>
<dbReference type="CDD" id="cd00609">
    <property type="entry name" value="AAT_like"/>
    <property type="match status" value="1"/>
</dbReference>
<dbReference type="GO" id="GO:0030170">
    <property type="term" value="F:pyridoxal phosphate binding"/>
    <property type="evidence" value="ECO:0007669"/>
    <property type="project" value="InterPro"/>
</dbReference>
<accession>A0A2V3INQ3</accession>
<keyword evidence="4" id="KW-1185">Reference proteome</keyword>
<evidence type="ECO:0000313" key="4">
    <source>
        <dbReference type="Proteomes" id="UP000247409"/>
    </source>
</evidence>
<name>A0A2V3INQ3_9FLOR</name>
<gene>
    <name evidence="3" type="ORF">BWQ96_06534</name>
</gene>
<dbReference type="Pfam" id="PF00155">
    <property type="entry name" value="Aminotran_1_2"/>
    <property type="match status" value="1"/>
</dbReference>
<feature type="domain" description="Aminotransferase class I/classII large" evidence="2">
    <location>
        <begin position="82"/>
        <end position="404"/>
    </location>
</feature>
<organism evidence="3 4">
    <name type="scientific">Gracilariopsis chorda</name>
    <dbReference type="NCBI Taxonomy" id="448386"/>
    <lineage>
        <taxon>Eukaryota</taxon>
        <taxon>Rhodophyta</taxon>
        <taxon>Florideophyceae</taxon>
        <taxon>Rhodymeniophycidae</taxon>
        <taxon>Gracilariales</taxon>
        <taxon>Gracilariaceae</taxon>
        <taxon>Gracilariopsis</taxon>
    </lineage>
</organism>
<evidence type="ECO:0000259" key="2">
    <source>
        <dbReference type="Pfam" id="PF00155"/>
    </source>
</evidence>
<dbReference type="InterPro" id="IPR015422">
    <property type="entry name" value="PyrdxlP-dep_Trfase_small"/>
</dbReference>
<keyword evidence="1" id="KW-0663">Pyridoxal phosphate</keyword>
<dbReference type="InterPro" id="IPR050478">
    <property type="entry name" value="Ethylene_sulfur-biosynth"/>
</dbReference>
<dbReference type="OrthoDB" id="691673at2759"/>
<dbReference type="GO" id="GO:0008483">
    <property type="term" value="F:transaminase activity"/>
    <property type="evidence" value="ECO:0007669"/>
    <property type="project" value="TreeGrafter"/>
</dbReference>
<evidence type="ECO:0000256" key="1">
    <source>
        <dbReference type="ARBA" id="ARBA00022898"/>
    </source>
</evidence>
<dbReference type="AlphaFoldDB" id="A0A2V3INQ3"/>
<dbReference type="Gene3D" id="3.90.1150.10">
    <property type="entry name" value="Aspartate Aminotransferase, domain 1"/>
    <property type="match status" value="1"/>
</dbReference>
<dbReference type="PRINTS" id="PR00753">
    <property type="entry name" value="ACCSYNTHASE"/>
</dbReference>
<dbReference type="STRING" id="448386.A0A2V3INQ3"/>
<proteinExistence type="predicted"/>
<reference evidence="3 4" key="1">
    <citation type="journal article" date="2018" name="Mol. Biol. Evol.">
        <title>Analysis of the draft genome of the red seaweed Gracilariopsis chorda provides insights into genome size evolution in Rhodophyta.</title>
        <authorList>
            <person name="Lee J."/>
            <person name="Yang E.C."/>
            <person name="Graf L."/>
            <person name="Yang J.H."/>
            <person name="Qiu H."/>
            <person name="Zel Zion U."/>
            <person name="Chan C.X."/>
            <person name="Stephens T.G."/>
            <person name="Weber A.P.M."/>
            <person name="Boo G.H."/>
            <person name="Boo S.M."/>
            <person name="Kim K.M."/>
            <person name="Shin Y."/>
            <person name="Jung M."/>
            <person name="Lee S.J."/>
            <person name="Yim H.S."/>
            <person name="Lee J.H."/>
            <person name="Bhattacharya D."/>
            <person name="Yoon H.S."/>
        </authorList>
    </citation>
    <scope>NUCLEOTIDE SEQUENCE [LARGE SCALE GENOMIC DNA]</scope>
    <source>
        <strain evidence="3 4">SKKU-2015</strain>
        <tissue evidence="3">Whole body</tissue>
    </source>
</reference>
<dbReference type="Gene3D" id="3.40.640.10">
    <property type="entry name" value="Type I PLP-dependent aspartate aminotransferase-like (Major domain)"/>
    <property type="match status" value="1"/>
</dbReference>
<dbReference type="Proteomes" id="UP000247409">
    <property type="component" value="Unassembled WGS sequence"/>
</dbReference>
<dbReference type="PANTHER" id="PTHR43795">
    <property type="entry name" value="BIFUNCTIONAL ASPARTATE AMINOTRANSFERASE AND GLUTAMATE/ASPARTATE-PREPHENATE AMINOTRANSFERASE-RELATED"/>
    <property type="match status" value="1"/>
</dbReference>
<evidence type="ECO:0000313" key="3">
    <source>
        <dbReference type="EMBL" id="PXF43704.1"/>
    </source>
</evidence>